<dbReference type="SUPFAM" id="SSF53098">
    <property type="entry name" value="Ribonuclease H-like"/>
    <property type="match status" value="1"/>
</dbReference>
<proteinExistence type="predicted"/>
<name>A0A0C2J0L6_THEKT</name>
<accession>A0A0C2J0L6</accession>
<dbReference type="PANTHER" id="PTHR38681">
    <property type="entry name" value="RETROVIRUS-RELATED POL POLYPROTEIN FROM TRANSPOSON 412-LIKE PROTEIN-RELATED"/>
    <property type="match status" value="1"/>
</dbReference>
<protein>
    <recommendedName>
        <fullName evidence="3">Integrase catalytic domain-containing protein</fullName>
    </recommendedName>
</protein>
<evidence type="ECO:0000313" key="1">
    <source>
        <dbReference type="EMBL" id="KII71359.1"/>
    </source>
</evidence>
<gene>
    <name evidence="1" type="ORF">RF11_00769</name>
</gene>
<reference evidence="1 2" key="1">
    <citation type="journal article" date="2014" name="Genome Biol. Evol.">
        <title>The genome of the myxosporean Thelohanellus kitauei shows adaptations to nutrient acquisition within its fish host.</title>
        <authorList>
            <person name="Yang Y."/>
            <person name="Xiong J."/>
            <person name="Zhou Z."/>
            <person name="Huo F."/>
            <person name="Miao W."/>
            <person name="Ran C."/>
            <person name="Liu Y."/>
            <person name="Zhang J."/>
            <person name="Feng J."/>
            <person name="Wang M."/>
            <person name="Wang M."/>
            <person name="Wang L."/>
            <person name="Yao B."/>
        </authorList>
    </citation>
    <scope>NUCLEOTIDE SEQUENCE [LARGE SCALE GENOMIC DNA]</scope>
    <source>
        <strain evidence="1">Wuqing</strain>
    </source>
</reference>
<dbReference type="InterPro" id="IPR012337">
    <property type="entry name" value="RNaseH-like_sf"/>
</dbReference>
<dbReference type="InterPro" id="IPR036397">
    <property type="entry name" value="RNaseH_sf"/>
</dbReference>
<dbReference type="EMBL" id="JWZT01001784">
    <property type="protein sequence ID" value="KII71359.1"/>
    <property type="molecule type" value="Genomic_DNA"/>
</dbReference>
<keyword evidence="2" id="KW-1185">Reference proteome</keyword>
<evidence type="ECO:0000313" key="2">
    <source>
        <dbReference type="Proteomes" id="UP000031668"/>
    </source>
</evidence>
<dbReference type="Gene3D" id="3.30.420.10">
    <property type="entry name" value="Ribonuclease H-like superfamily/Ribonuclease H"/>
    <property type="match status" value="1"/>
</dbReference>
<dbReference type="PANTHER" id="PTHR38681:SF1">
    <property type="entry name" value="RETROVIRUS-RELATED POL POLYPROTEIN FROM TRANSPOSON 412-LIKE PROTEIN"/>
    <property type="match status" value="1"/>
</dbReference>
<sequence>MDTDTNAVSLKLPNFLTNQSYVWFTQTEAQIPCLPTDREPQFPPDLWNHLCKILGYHVYPTTAYRPQANGSIERFLLYLKATLYARVIDPNWVDEIPWILLGIRTTPKENLKASSAVLVYRATIRKEISPQTLLDQLLTKVKNLYPVSPCYRSNTPKLTLHLQKDTRRVQKSSTTPYDGPYLVFRIRAQKMRIIETFYTNLYPQDAFARSRTWLFSSEMTHGNFQSLWMRHAMHRHVRLTTEAEQRRTRIRAFYYIYYRLESITSY</sequence>
<dbReference type="Proteomes" id="UP000031668">
    <property type="component" value="Unassembled WGS sequence"/>
</dbReference>
<organism evidence="1 2">
    <name type="scientific">Thelohanellus kitauei</name>
    <name type="common">Myxosporean</name>
    <dbReference type="NCBI Taxonomy" id="669202"/>
    <lineage>
        <taxon>Eukaryota</taxon>
        <taxon>Metazoa</taxon>
        <taxon>Cnidaria</taxon>
        <taxon>Myxozoa</taxon>
        <taxon>Myxosporea</taxon>
        <taxon>Bivalvulida</taxon>
        <taxon>Platysporina</taxon>
        <taxon>Myxobolidae</taxon>
        <taxon>Thelohanellus</taxon>
    </lineage>
</organism>
<dbReference type="GO" id="GO:0003676">
    <property type="term" value="F:nucleic acid binding"/>
    <property type="evidence" value="ECO:0007669"/>
    <property type="project" value="InterPro"/>
</dbReference>
<dbReference type="AlphaFoldDB" id="A0A0C2J0L6"/>
<evidence type="ECO:0008006" key="3">
    <source>
        <dbReference type="Google" id="ProtNLM"/>
    </source>
</evidence>
<dbReference type="OrthoDB" id="10056584at2759"/>
<comment type="caution">
    <text evidence="1">The sequence shown here is derived from an EMBL/GenBank/DDBJ whole genome shotgun (WGS) entry which is preliminary data.</text>
</comment>